<protein>
    <submittedName>
        <fullName evidence="1">Uncharacterized protein</fullName>
    </submittedName>
</protein>
<accession>A0A3R7D8M6</accession>
<sequence length="317" mass="35062">MQQPRCTSAIEDATKPRPHPGIRQWPEQLSFPVVVFILRSPGSLPSFARLCEECPSRNLVDWHSEHVTKPAQSVECDRFIYRGRVRSAGQTVRQNYLDYLILFALPRSQIQEGLCRLRTRPRRTLTPGALETDSESSIVVSVTKLKRKGEIGQPCLIPLYVVNSGEIFPGSKIYGGHLCSIDTTIVPDSPQSQRQLSCQGRPLLLVVRSNAAAPESVGGTWSGKMAQWLESNFTARKVRVSNPSFASRFLLGVGNLAVSQSSFCLCVLLDSDHGYHPRCPTVMPPEGSMRTGILPGCPSLHSESCEAEVGFEPRTFR</sequence>
<dbReference type="Proteomes" id="UP000286415">
    <property type="component" value="Unassembled WGS sequence"/>
</dbReference>
<name>A0A3R7D8M6_CLOSI</name>
<gene>
    <name evidence="1" type="ORF">CSKR_105248</name>
</gene>
<dbReference type="AlphaFoldDB" id="A0A3R7D8M6"/>
<proteinExistence type="predicted"/>
<dbReference type="InParanoid" id="A0A3R7D8M6"/>
<evidence type="ECO:0000313" key="2">
    <source>
        <dbReference type="Proteomes" id="UP000286415"/>
    </source>
</evidence>
<organism evidence="1 2">
    <name type="scientific">Clonorchis sinensis</name>
    <name type="common">Chinese liver fluke</name>
    <dbReference type="NCBI Taxonomy" id="79923"/>
    <lineage>
        <taxon>Eukaryota</taxon>
        <taxon>Metazoa</taxon>
        <taxon>Spiralia</taxon>
        <taxon>Lophotrochozoa</taxon>
        <taxon>Platyhelminthes</taxon>
        <taxon>Trematoda</taxon>
        <taxon>Digenea</taxon>
        <taxon>Opisthorchiida</taxon>
        <taxon>Opisthorchiata</taxon>
        <taxon>Opisthorchiidae</taxon>
        <taxon>Clonorchis</taxon>
    </lineage>
</organism>
<reference evidence="1 2" key="1">
    <citation type="journal article" date="2018" name="Biotechnol. Adv.">
        <title>Improved genomic resources and new bioinformatic workflow for the carcinogenic parasite Clonorchis sinensis: Biotechnological implications.</title>
        <authorList>
            <person name="Wang D."/>
            <person name="Korhonen P.K."/>
            <person name="Gasser R.B."/>
            <person name="Young N.D."/>
        </authorList>
    </citation>
    <scope>NUCLEOTIDE SEQUENCE [LARGE SCALE GENOMIC DNA]</scope>
    <source>
        <strain evidence="1">Cs-k2</strain>
    </source>
</reference>
<keyword evidence="2" id="KW-1185">Reference proteome</keyword>
<dbReference type="EMBL" id="NIRI02000042">
    <property type="protein sequence ID" value="KAG5450997.1"/>
    <property type="molecule type" value="Genomic_DNA"/>
</dbReference>
<comment type="caution">
    <text evidence="1">The sequence shown here is derived from an EMBL/GenBank/DDBJ whole genome shotgun (WGS) entry which is preliminary data.</text>
</comment>
<reference evidence="1 2" key="2">
    <citation type="journal article" date="2021" name="Genomics">
        <title>High-quality reference genome for Clonorchis sinensis.</title>
        <authorList>
            <person name="Young N.D."/>
            <person name="Stroehlein A.J."/>
            <person name="Kinkar L."/>
            <person name="Wang T."/>
            <person name="Sohn W.M."/>
            <person name="Chang B.C.H."/>
            <person name="Kaur P."/>
            <person name="Weisz D."/>
            <person name="Dudchenko O."/>
            <person name="Aiden E.L."/>
            <person name="Korhonen P.K."/>
            <person name="Gasser R.B."/>
        </authorList>
    </citation>
    <scope>NUCLEOTIDE SEQUENCE [LARGE SCALE GENOMIC DNA]</scope>
    <source>
        <strain evidence="1">Cs-k2</strain>
    </source>
</reference>
<evidence type="ECO:0000313" key="1">
    <source>
        <dbReference type="EMBL" id="KAG5450997.1"/>
    </source>
</evidence>